<dbReference type="EMBL" id="QGKV02000297">
    <property type="protein sequence ID" value="KAF3608490.1"/>
    <property type="molecule type" value="Genomic_DNA"/>
</dbReference>
<dbReference type="CDD" id="cd06222">
    <property type="entry name" value="RNase_H_like"/>
    <property type="match status" value="1"/>
</dbReference>
<dbReference type="InterPro" id="IPR044730">
    <property type="entry name" value="RNase_H-like_dom_plant"/>
</dbReference>
<dbReference type="PANTHER" id="PTHR47723">
    <property type="entry name" value="OS05G0353850 PROTEIN"/>
    <property type="match status" value="1"/>
</dbReference>
<dbReference type="PANTHER" id="PTHR47723:SF19">
    <property type="entry name" value="POLYNUCLEOTIDYL TRANSFERASE, RIBONUCLEASE H-LIKE SUPERFAMILY PROTEIN"/>
    <property type="match status" value="1"/>
</dbReference>
<dbReference type="InterPro" id="IPR053151">
    <property type="entry name" value="RNase_H-like"/>
</dbReference>
<dbReference type="SUPFAM" id="SSF53098">
    <property type="entry name" value="Ribonuclease H-like"/>
    <property type="match status" value="1"/>
</dbReference>
<dbReference type="InterPro" id="IPR002156">
    <property type="entry name" value="RNaseH_domain"/>
</dbReference>
<gene>
    <name evidence="2" type="ORF">DY000_02046893</name>
</gene>
<comment type="caution">
    <text evidence="2">The sequence shown here is derived from an EMBL/GenBank/DDBJ whole genome shotgun (WGS) entry which is preliminary data.</text>
</comment>
<accession>A0ABQ7EYZ5</accession>
<feature type="domain" description="RNase H type-1" evidence="1">
    <location>
        <begin position="45"/>
        <end position="165"/>
    </location>
</feature>
<proteinExistence type="predicted"/>
<organism evidence="2 3">
    <name type="scientific">Brassica cretica</name>
    <name type="common">Mustard</name>
    <dbReference type="NCBI Taxonomy" id="69181"/>
    <lineage>
        <taxon>Eukaryota</taxon>
        <taxon>Viridiplantae</taxon>
        <taxon>Streptophyta</taxon>
        <taxon>Embryophyta</taxon>
        <taxon>Tracheophyta</taxon>
        <taxon>Spermatophyta</taxon>
        <taxon>Magnoliopsida</taxon>
        <taxon>eudicotyledons</taxon>
        <taxon>Gunneridae</taxon>
        <taxon>Pentapetalae</taxon>
        <taxon>rosids</taxon>
        <taxon>malvids</taxon>
        <taxon>Brassicales</taxon>
        <taxon>Brassicaceae</taxon>
        <taxon>Brassiceae</taxon>
        <taxon>Brassica</taxon>
    </lineage>
</organism>
<evidence type="ECO:0000313" key="2">
    <source>
        <dbReference type="EMBL" id="KAF3608490.1"/>
    </source>
</evidence>
<dbReference type="Pfam" id="PF13456">
    <property type="entry name" value="RVT_3"/>
    <property type="match status" value="1"/>
</dbReference>
<sequence>SRRDAKEWLDINRQHNVSAQGGIHDSGSNRVVHWKKPPESWIKSNVDGDFMSNAVRSKAGWVIHDHYGKYHGGIQAVGKVVKNPFESEMHAILMVIQHAWSRGYQKVCIESDSKKAVDIMNGNILHFDAYYWKSEIQWWKNQFKDLKFHWINREGNKVADKLVKQQIKENVSFKFHF</sequence>
<dbReference type="InterPro" id="IPR036397">
    <property type="entry name" value="RNaseH_sf"/>
</dbReference>
<keyword evidence="3" id="KW-1185">Reference proteome</keyword>
<evidence type="ECO:0000259" key="1">
    <source>
        <dbReference type="Pfam" id="PF13456"/>
    </source>
</evidence>
<protein>
    <recommendedName>
        <fullName evidence="1">RNase H type-1 domain-containing protein</fullName>
    </recommendedName>
</protein>
<dbReference type="InterPro" id="IPR012337">
    <property type="entry name" value="RNaseH-like_sf"/>
</dbReference>
<evidence type="ECO:0000313" key="3">
    <source>
        <dbReference type="Proteomes" id="UP000266723"/>
    </source>
</evidence>
<dbReference type="Proteomes" id="UP000266723">
    <property type="component" value="Unassembled WGS sequence"/>
</dbReference>
<reference evidence="2 3" key="1">
    <citation type="journal article" date="2020" name="BMC Genomics">
        <title>Intraspecific diversification of the crop wild relative Brassica cretica Lam. using demographic model selection.</title>
        <authorList>
            <person name="Kioukis A."/>
            <person name="Michalopoulou V.A."/>
            <person name="Briers L."/>
            <person name="Pirintsos S."/>
            <person name="Studholme D.J."/>
            <person name="Pavlidis P."/>
            <person name="Sarris P.F."/>
        </authorList>
    </citation>
    <scope>NUCLEOTIDE SEQUENCE [LARGE SCALE GENOMIC DNA]</scope>
    <source>
        <strain evidence="3">cv. PFS-1207/04</strain>
    </source>
</reference>
<dbReference type="Gene3D" id="3.30.420.10">
    <property type="entry name" value="Ribonuclease H-like superfamily/Ribonuclease H"/>
    <property type="match status" value="1"/>
</dbReference>
<feature type="non-terminal residue" evidence="2">
    <location>
        <position position="1"/>
    </location>
</feature>
<name>A0ABQ7EYZ5_BRACR</name>